<evidence type="ECO:0000256" key="2">
    <source>
        <dbReference type="ARBA" id="ARBA00022490"/>
    </source>
</evidence>
<dbReference type="Pfam" id="PF19047">
    <property type="entry name" value="HOOK_N"/>
    <property type="match status" value="1"/>
</dbReference>
<keyword evidence="7" id="KW-1185">Reference proteome</keyword>
<dbReference type="GO" id="GO:0005737">
    <property type="term" value="C:cytoplasm"/>
    <property type="evidence" value="ECO:0007669"/>
    <property type="project" value="UniProtKB-SubCell"/>
</dbReference>
<keyword evidence="2" id="KW-0963">Cytoplasm</keyword>
<accession>A0A6A4JZ04</accession>
<dbReference type="InterPro" id="IPR036872">
    <property type="entry name" value="CH_dom_sf"/>
</dbReference>
<dbReference type="GO" id="GO:0031122">
    <property type="term" value="P:cytoplasmic microtubule organization"/>
    <property type="evidence" value="ECO:0007669"/>
    <property type="project" value="TreeGrafter"/>
</dbReference>
<dbReference type="InterPro" id="IPR043936">
    <property type="entry name" value="HOOK_N"/>
</dbReference>
<dbReference type="GO" id="GO:0005813">
    <property type="term" value="C:centrosome"/>
    <property type="evidence" value="ECO:0007669"/>
    <property type="project" value="TreeGrafter"/>
</dbReference>
<dbReference type="SUPFAM" id="SSF116907">
    <property type="entry name" value="Hook domain"/>
    <property type="match status" value="1"/>
</dbReference>
<dbReference type="GO" id="GO:0030705">
    <property type="term" value="P:cytoskeleton-dependent intracellular transport"/>
    <property type="evidence" value="ECO:0007669"/>
    <property type="project" value="InterPro"/>
</dbReference>
<organism evidence="6 7">
    <name type="scientific">Apolygus lucorum</name>
    <name type="common">Small green plant bug</name>
    <name type="synonym">Lygocoris lucorum</name>
    <dbReference type="NCBI Taxonomy" id="248454"/>
    <lineage>
        <taxon>Eukaryota</taxon>
        <taxon>Metazoa</taxon>
        <taxon>Ecdysozoa</taxon>
        <taxon>Arthropoda</taxon>
        <taxon>Hexapoda</taxon>
        <taxon>Insecta</taxon>
        <taxon>Pterygota</taxon>
        <taxon>Neoptera</taxon>
        <taxon>Paraneoptera</taxon>
        <taxon>Hemiptera</taxon>
        <taxon>Heteroptera</taxon>
        <taxon>Panheteroptera</taxon>
        <taxon>Cimicomorpha</taxon>
        <taxon>Miridae</taxon>
        <taxon>Mirini</taxon>
        <taxon>Apolygus</taxon>
    </lineage>
</organism>
<dbReference type="GO" id="GO:0051959">
    <property type="term" value="F:dynein light intermediate chain binding"/>
    <property type="evidence" value="ECO:0007669"/>
    <property type="project" value="TreeGrafter"/>
</dbReference>
<comment type="subcellular location">
    <subcellularLocation>
        <location evidence="1">Cytoplasm</location>
    </subcellularLocation>
</comment>
<dbReference type="AlphaFoldDB" id="A0A6A4JZ04"/>
<dbReference type="Gene3D" id="1.10.418.10">
    <property type="entry name" value="Calponin-like domain"/>
    <property type="match status" value="1"/>
</dbReference>
<evidence type="ECO:0000256" key="3">
    <source>
        <dbReference type="ARBA" id="ARBA00023054"/>
    </source>
</evidence>
<feature type="coiled-coil region" evidence="4">
    <location>
        <begin position="429"/>
        <end position="652"/>
    </location>
</feature>
<keyword evidence="3 4" id="KW-0175">Coiled coil</keyword>
<dbReference type="PROSITE" id="PS50021">
    <property type="entry name" value="CH"/>
    <property type="match status" value="1"/>
</dbReference>
<feature type="compositionally biased region" description="Polar residues" evidence="5">
    <location>
        <begin position="1114"/>
        <end position="1126"/>
    </location>
</feature>
<dbReference type="Proteomes" id="UP000466442">
    <property type="component" value="Unassembled WGS sequence"/>
</dbReference>
<dbReference type="OrthoDB" id="10254988at2759"/>
<evidence type="ECO:0000313" key="6">
    <source>
        <dbReference type="EMBL" id="KAF6212155.1"/>
    </source>
</evidence>
<evidence type="ECO:0000256" key="4">
    <source>
        <dbReference type="SAM" id="Coils"/>
    </source>
</evidence>
<dbReference type="CDD" id="cd22223">
    <property type="entry name" value="HkD_HkRP"/>
    <property type="match status" value="1"/>
</dbReference>
<dbReference type="PANTHER" id="PTHR18947">
    <property type="entry name" value="HOOK PROTEINS"/>
    <property type="match status" value="1"/>
</dbReference>
<protein>
    <submittedName>
        <fullName evidence="6">Uncharacterized protein</fullName>
    </submittedName>
</protein>
<name>A0A6A4JZ04_APOLU</name>
<feature type="coiled-coil region" evidence="4">
    <location>
        <begin position="945"/>
        <end position="972"/>
    </location>
</feature>
<comment type="caution">
    <text evidence="6">The sequence shown here is derived from an EMBL/GenBank/DDBJ whole genome shotgun (WGS) entry which is preliminary data.</text>
</comment>
<feature type="region of interest" description="Disordered" evidence="5">
    <location>
        <begin position="196"/>
        <end position="215"/>
    </location>
</feature>
<feature type="region of interest" description="Disordered" evidence="5">
    <location>
        <begin position="776"/>
        <end position="802"/>
    </location>
</feature>
<evidence type="ECO:0000256" key="1">
    <source>
        <dbReference type="ARBA" id="ARBA00004496"/>
    </source>
</evidence>
<dbReference type="EMBL" id="WIXP02000004">
    <property type="protein sequence ID" value="KAF6212155.1"/>
    <property type="molecule type" value="Genomic_DNA"/>
</dbReference>
<gene>
    <name evidence="6" type="ORF">GE061_012676</name>
</gene>
<proteinExistence type="predicted"/>
<feature type="coiled-coil region" evidence="4">
    <location>
        <begin position="216"/>
        <end position="388"/>
    </location>
</feature>
<evidence type="ECO:0000256" key="5">
    <source>
        <dbReference type="SAM" id="MobiDB-lite"/>
    </source>
</evidence>
<dbReference type="InterPro" id="IPR001715">
    <property type="entry name" value="CH_dom"/>
</dbReference>
<evidence type="ECO:0000313" key="7">
    <source>
        <dbReference type="Proteomes" id="UP000466442"/>
    </source>
</evidence>
<feature type="region of interest" description="Disordered" evidence="5">
    <location>
        <begin position="999"/>
        <end position="1127"/>
    </location>
</feature>
<dbReference type="PANTHER" id="PTHR18947:SF28">
    <property type="entry name" value="GIRDIN, ISOFORM A"/>
    <property type="match status" value="1"/>
</dbReference>
<reference evidence="6" key="1">
    <citation type="journal article" date="2021" name="Mol. Ecol. Resour.">
        <title>Apolygus lucorum genome provides insights into omnivorousness and mesophyll feeding.</title>
        <authorList>
            <person name="Liu Y."/>
            <person name="Liu H."/>
            <person name="Wang H."/>
            <person name="Huang T."/>
            <person name="Liu B."/>
            <person name="Yang B."/>
            <person name="Yin L."/>
            <person name="Li B."/>
            <person name="Zhang Y."/>
            <person name="Zhang S."/>
            <person name="Jiang F."/>
            <person name="Zhang X."/>
            <person name="Ren Y."/>
            <person name="Wang B."/>
            <person name="Wang S."/>
            <person name="Lu Y."/>
            <person name="Wu K."/>
            <person name="Fan W."/>
            <person name="Wang G."/>
        </authorList>
    </citation>
    <scope>NUCLEOTIDE SEQUENCE</scope>
    <source>
        <strain evidence="6">12Hb</strain>
    </source>
</reference>
<sequence length="1135" mass="129482">MSSKTDLEEFLESPLVSWLKSCLHDPASFTDFDDLADGPLVYQVLLLIDPEPLHHGVRPSFGDPAVRTKNWDCIIKNIKALYEEELCQLVVVLPDASKLGRESETKTTLDEMHLTLQLLLGCAVQCPNKQVFIERIKELPIDSQHALVDSIKQVTESQEIVLTPEAGDLVSTELLLKHLRRLLKLRDQLMQGLSIAGQQDNDRKKEESQPTLRPESQHLAVELADWKAKLRKHRQEVEEKSEALSEAKEELEFNKNLVSKLKNEINELKTEARVGKAYRDEADALRERAERADRLEAEVLRYREKLTDLEYYRSRVEEMRQDKRVLEETREMLEEQLSRARARVEHTQELESNVLSLKQTINDLNLEREATQEKLQELFEENAQLALLSKSALNHSNAPLDDSIVESSSVGEADSSLSEQLSSSAQARALRLELENRRLAETVESLQEAALLQTNERILQLEKDKKKLSLQVEELEENKRKLLSHVNELETTVKNAQRDTKKMQDIRDSLQSQLQLRIEEVESVGRDKSRWEVRAHDAEEKLRQKESQLEEEQDLRAKYQPFEKEVQRLKELVEAKSVDVDHLQCDLETAQKDKAQLAKQLEKVNTQVARLSEVEKDWKDLEGKYMVNKATLNTLQNDLVQEKLVAQQLKASMSRLGLAVDQLADPDSVLDKMLSNAEIVEAVREKLGTEGRTEGLQEENARLSVSLSTLQSQITSLNTQHTAQKLANSQLVAEKEELSKKLESMIEQHQQLLVDHLTLQSLHEQLTAEYEALSKERENVRSEAKRARTEARELRESRERMEGQITALKADLEKNKVEGSSLANLRGEHSKLKEDFRNLFTASDKLKNEYRAAQEEYISMKTKVRSLTLAQTEVQCDISSKEETIQRLEVQLAQLTNDNQRLSQMAATFEEDRKSLMEHVTLLLQQYHSLLTHSLDDKEHYHAEEKLFNDRLNHLSRQKEKLEEKIMEQIRNMGTQNTKKKGSVANLIKRIRKSGSELINKAGRRSWHEDAIRRGLPGAPEGNATDSDTSLEEVRSRQDGLGLGTAGTRRTVYLSGDEGNTNTDPDERSQTLPPDLPRSTTPHQDPSVLVYNRVTAVIGDNRTTPPPSPAASSRKGSTAGTPSKKANTWYEYGCV</sequence>
<dbReference type="GO" id="GO:0008017">
    <property type="term" value="F:microtubule binding"/>
    <property type="evidence" value="ECO:0007669"/>
    <property type="project" value="TreeGrafter"/>
</dbReference>